<evidence type="ECO:0000256" key="1">
    <source>
        <dbReference type="SAM" id="Phobius"/>
    </source>
</evidence>
<name>A0A0G4F1L4_VITBC</name>
<dbReference type="Pfam" id="PF11902">
    <property type="entry name" value="DUF3422"/>
    <property type="match status" value="1"/>
</dbReference>
<dbReference type="VEuPathDB" id="CryptoDB:Vbra_2199"/>
<accession>A0A0G4F1L4</accession>
<protein>
    <submittedName>
        <fullName evidence="2">Uncharacterized protein</fullName>
    </submittedName>
</protein>
<proteinExistence type="predicted"/>
<keyword evidence="1" id="KW-0812">Transmembrane</keyword>
<gene>
    <name evidence="2" type="ORF">Vbra_2199</name>
</gene>
<dbReference type="Proteomes" id="UP000041254">
    <property type="component" value="Unassembled WGS sequence"/>
</dbReference>
<dbReference type="InParanoid" id="A0A0G4F1L4"/>
<keyword evidence="1" id="KW-0472">Membrane</keyword>
<dbReference type="OMA" id="EFSTYLW"/>
<dbReference type="OrthoDB" id="497057at2759"/>
<keyword evidence="1" id="KW-1133">Transmembrane helix</keyword>
<organism evidence="2 3">
    <name type="scientific">Vitrella brassicaformis (strain CCMP3155)</name>
    <dbReference type="NCBI Taxonomy" id="1169540"/>
    <lineage>
        <taxon>Eukaryota</taxon>
        <taxon>Sar</taxon>
        <taxon>Alveolata</taxon>
        <taxon>Colpodellida</taxon>
        <taxon>Vitrellaceae</taxon>
        <taxon>Vitrella</taxon>
    </lineage>
</organism>
<reference evidence="2 3" key="1">
    <citation type="submission" date="2014-11" db="EMBL/GenBank/DDBJ databases">
        <authorList>
            <person name="Zhu J."/>
            <person name="Qi W."/>
            <person name="Song R."/>
        </authorList>
    </citation>
    <scope>NUCLEOTIDE SEQUENCE [LARGE SCALE GENOMIC DNA]</scope>
</reference>
<evidence type="ECO:0000313" key="2">
    <source>
        <dbReference type="EMBL" id="CEM05618.1"/>
    </source>
</evidence>
<dbReference type="InterPro" id="IPR021830">
    <property type="entry name" value="DUF3422"/>
</dbReference>
<dbReference type="EMBL" id="CDMY01000361">
    <property type="protein sequence ID" value="CEM05618.1"/>
    <property type="molecule type" value="Genomic_DNA"/>
</dbReference>
<evidence type="ECO:0000313" key="3">
    <source>
        <dbReference type="Proteomes" id="UP000041254"/>
    </source>
</evidence>
<dbReference type="AlphaFoldDB" id="A0A0G4F1L4"/>
<feature type="transmembrane region" description="Helical" evidence="1">
    <location>
        <begin position="542"/>
        <end position="571"/>
    </location>
</feature>
<sequence length="617" mass="68701">MVLYRLASRLGVSNRKLSGVWAGPASAFGGTSAFVHRSCSSASSSLARQNGHDAHEVDLMHHHSGVSGDLYAIIYANGTAHKDTASTASPSSLVSEPRPLPTPLLNPFPMTPATVNNFAVMKRLNHPMRKQLANEILFRPLQHITSPARISMFALLHRQGEGEGRVDSMDGRKAEEAVGIDPIKAVTSLCRRYAIPEPAVGQRYFHADVGPFQLRWERSEEFSSFVFIQSPEHYIHPFDTPASCPQFNVSLDNAFETSVFSCLPSDWIETLPSSIICAAHVTVVKGDEGDPPPSQRQLREMFAHNYVVGSYMHSKSARVFTDCRIHSDGFGRILVQDLASRSVGRLIHQMLELDVYRILALLGLPVATEVTGRVDAIQAQQHHILKTINRIQSPQEESKLLQELTEMVLSSEQMFAQAQIRFSATNQYYQILEERLQHLREERIDGIQPLGSFVHYRMNPAIRTCQSAEYRAEELCKSLQRTADLLQTRVFVELEESKASRMSEMQKNSVMKLQLSEAVEGLSFICLSYYTAQLLNTIFKALVSLGVLSISADCCMAIALPFVIGSVWAGLRLCKQRMRTHASRLFRKLEQERSTPIKAAAKAGQGQAGGKGDRNHL</sequence>
<keyword evidence="3" id="KW-1185">Reference proteome</keyword>